<keyword evidence="2" id="KW-1185">Reference proteome</keyword>
<dbReference type="GO" id="GO:0071986">
    <property type="term" value="C:Ragulator complex"/>
    <property type="evidence" value="ECO:0007669"/>
    <property type="project" value="InterPro"/>
</dbReference>
<dbReference type="EMBL" id="UZAE01001660">
    <property type="protein sequence ID" value="VDN98888.1"/>
    <property type="molecule type" value="Genomic_DNA"/>
</dbReference>
<proteinExistence type="predicted"/>
<evidence type="ECO:0000313" key="3">
    <source>
        <dbReference type="WBParaSite" id="HNAJ_0000303001-mRNA-1"/>
    </source>
</evidence>
<dbReference type="Gene3D" id="3.30.450.30">
    <property type="entry name" value="Dynein light chain 2a, cytoplasmic"/>
    <property type="match status" value="1"/>
</dbReference>
<evidence type="ECO:0000313" key="2">
    <source>
        <dbReference type="Proteomes" id="UP000278807"/>
    </source>
</evidence>
<dbReference type="GO" id="GO:0043066">
    <property type="term" value="P:negative regulation of apoptotic process"/>
    <property type="evidence" value="ECO:0007669"/>
    <property type="project" value="InterPro"/>
</dbReference>
<name>A0A0R3T7J2_RODNA</name>
<dbReference type="Proteomes" id="UP000278807">
    <property type="component" value="Unassembled WGS sequence"/>
</dbReference>
<organism evidence="3">
    <name type="scientific">Rodentolepis nana</name>
    <name type="common">Dwarf tapeworm</name>
    <name type="synonym">Hymenolepis nana</name>
    <dbReference type="NCBI Taxonomy" id="102285"/>
    <lineage>
        <taxon>Eukaryota</taxon>
        <taxon>Metazoa</taxon>
        <taxon>Spiralia</taxon>
        <taxon>Lophotrochozoa</taxon>
        <taxon>Platyhelminthes</taxon>
        <taxon>Cestoda</taxon>
        <taxon>Eucestoda</taxon>
        <taxon>Cyclophyllidea</taxon>
        <taxon>Hymenolepididae</taxon>
        <taxon>Rodentolepis</taxon>
    </lineage>
</organism>
<protein>
    <submittedName>
        <fullName evidence="3">Late endosomal/lysosomal adaptor and MAPK and MTOR activator 5</fullName>
    </submittedName>
</protein>
<reference evidence="3" key="1">
    <citation type="submission" date="2017-02" db="UniProtKB">
        <authorList>
            <consortium name="WormBaseParasite"/>
        </authorList>
    </citation>
    <scope>IDENTIFICATION</scope>
</reference>
<dbReference type="AlphaFoldDB" id="A0A0R3T7J2"/>
<gene>
    <name evidence="1" type="ORF">HNAJ_LOCUS3029</name>
</gene>
<sequence length="86" mass="9113">MLISSLAQGKSTAIQCFDSTGLPLVTVGKCSVEASKVLSSIYRHAQLVTDAEGERPPVVVLEREKSRILMAQSGGCITAVYSNNSL</sequence>
<evidence type="ECO:0000313" key="1">
    <source>
        <dbReference type="EMBL" id="VDN98888.1"/>
    </source>
</evidence>
<dbReference type="InterPro" id="IPR024135">
    <property type="entry name" value="LAMTOR5"/>
</dbReference>
<dbReference type="OrthoDB" id="76862at2759"/>
<reference evidence="1 2" key="2">
    <citation type="submission" date="2018-11" db="EMBL/GenBank/DDBJ databases">
        <authorList>
            <consortium name="Pathogen Informatics"/>
        </authorList>
    </citation>
    <scope>NUCLEOTIDE SEQUENCE [LARGE SCALE GENOMIC DNA]</scope>
</reference>
<dbReference type="WBParaSite" id="HNAJ_0000303001-mRNA-1">
    <property type="protein sequence ID" value="HNAJ_0000303001-mRNA-1"/>
    <property type="gene ID" value="HNAJ_0000303001"/>
</dbReference>
<accession>A0A0R3T7J2</accession>
<dbReference type="Pfam" id="PF16672">
    <property type="entry name" value="LAMTOR5"/>
    <property type="match status" value="1"/>
</dbReference>